<dbReference type="EMBL" id="CM055751">
    <property type="protein sequence ID" value="KAJ7992817.1"/>
    <property type="molecule type" value="Genomic_DNA"/>
</dbReference>
<proteinExistence type="predicted"/>
<dbReference type="Proteomes" id="UP001157502">
    <property type="component" value="Chromosome 24"/>
</dbReference>
<keyword evidence="2" id="KW-1185">Reference proteome</keyword>
<evidence type="ECO:0000313" key="2">
    <source>
        <dbReference type="Proteomes" id="UP001157502"/>
    </source>
</evidence>
<reference evidence="1" key="1">
    <citation type="submission" date="2021-05" db="EMBL/GenBank/DDBJ databases">
        <authorList>
            <person name="Pan Q."/>
            <person name="Jouanno E."/>
            <person name="Zahm M."/>
            <person name="Klopp C."/>
            <person name="Cabau C."/>
            <person name="Louis A."/>
            <person name="Berthelot C."/>
            <person name="Parey E."/>
            <person name="Roest Crollius H."/>
            <person name="Montfort J."/>
            <person name="Robinson-Rechavi M."/>
            <person name="Bouchez O."/>
            <person name="Lampietro C."/>
            <person name="Lopez Roques C."/>
            <person name="Donnadieu C."/>
            <person name="Postlethwait J."/>
            <person name="Bobe J."/>
            <person name="Dillon D."/>
            <person name="Chandos A."/>
            <person name="von Hippel F."/>
            <person name="Guiguen Y."/>
        </authorList>
    </citation>
    <scope>NUCLEOTIDE SEQUENCE</scope>
    <source>
        <strain evidence="1">YG-Jan2019</strain>
    </source>
</reference>
<evidence type="ECO:0000313" key="1">
    <source>
        <dbReference type="EMBL" id="KAJ7992817.1"/>
    </source>
</evidence>
<comment type="caution">
    <text evidence="1">The sequence shown here is derived from an EMBL/GenBank/DDBJ whole genome shotgun (WGS) entry which is preliminary data.</text>
</comment>
<gene>
    <name evidence="1" type="ORF">DPEC_G00265650</name>
</gene>
<name>A0ACC2FNA2_DALPE</name>
<accession>A0ACC2FNA2</accession>
<protein>
    <submittedName>
        <fullName evidence="1">Uncharacterized protein</fullName>
    </submittedName>
</protein>
<organism evidence="1 2">
    <name type="scientific">Dallia pectoralis</name>
    <name type="common">Alaska blackfish</name>
    <dbReference type="NCBI Taxonomy" id="75939"/>
    <lineage>
        <taxon>Eukaryota</taxon>
        <taxon>Metazoa</taxon>
        <taxon>Chordata</taxon>
        <taxon>Craniata</taxon>
        <taxon>Vertebrata</taxon>
        <taxon>Euteleostomi</taxon>
        <taxon>Actinopterygii</taxon>
        <taxon>Neopterygii</taxon>
        <taxon>Teleostei</taxon>
        <taxon>Protacanthopterygii</taxon>
        <taxon>Esociformes</taxon>
        <taxon>Umbridae</taxon>
        <taxon>Dallia</taxon>
    </lineage>
</organism>
<sequence length="562" mass="62744">MASAEGDMTRQGFTATQALEQMVASEDEGPEEDVSEEEDGEEYDPEHDDDAVAVDDEEAPDVGNAAADDDRPGDRRADGEIYLLFITPRVEAIVLEATNREGSRRQGDAWRGMDAVDLRAYTGLLILAGVYRSRGEAAASLWDAESGRPIFRATMTKMFYAYSSLLRFDDRETRPARRAVDKLAAVRELWDEWSARLPSLYNPGPDVTVDEQLVPFRGRCPFRQYVPSKPARYGIKAWVCCDARSSYAWKMQVYTGKTCDGPERNLGARVVFDLTKGLPRDHTVTCDNFFTSYELAQRLLADRGLALVGTVRKNKPELPPALLATKTRRVLSSAFAFTPIATLVSYLARRNRNVLLLSTLHADARLSDRADRKPALILDYNRNKGGVDNLDKVIGTYSCRRMTARWPLAVFHNILDVSSYNAFVIWRGVHPDWMPGKRNKRRVFLELLGKALVRPLIERRVTLPRTEASAAVVRAAREEALCGTPPDDVLDPDALGPRAPAPGAPAPDNRASKRKRCQMCPSKKDRKTHTVCGRCNKYICKDCSRAYCTACANWGFVRGGTI</sequence>